<feature type="transmembrane region" description="Helical" evidence="1">
    <location>
        <begin position="5"/>
        <end position="20"/>
    </location>
</feature>
<gene>
    <name evidence="2" type="ORF">GALL_109190</name>
</gene>
<dbReference type="InterPro" id="IPR029468">
    <property type="entry name" value="O-ag_pol_Wzy"/>
</dbReference>
<feature type="transmembrane region" description="Helical" evidence="1">
    <location>
        <begin position="89"/>
        <end position="112"/>
    </location>
</feature>
<keyword evidence="1" id="KW-0812">Transmembrane</keyword>
<keyword evidence="1" id="KW-0472">Membrane</keyword>
<feature type="transmembrane region" description="Helical" evidence="1">
    <location>
        <begin position="49"/>
        <end position="69"/>
    </location>
</feature>
<evidence type="ECO:0008006" key="3">
    <source>
        <dbReference type="Google" id="ProtNLM"/>
    </source>
</evidence>
<accession>A0A1J5SZH9</accession>
<feature type="transmembrane region" description="Helical" evidence="1">
    <location>
        <begin position="379"/>
        <end position="399"/>
    </location>
</feature>
<feature type="transmembrane region" description="Helical" evidence="1">
    <location>
        <begin position="26"/>
        <end position="42"/>
    </location>
</feature>
<reference evidence="2" key="1">
    <citation type="submission" date="2016-10" db="EMBL/GenBank/DDBJ databases">
        <title>Sequence of Gallionella enrichment culture.</title>
        <authorList>
            <person name="Poehlein A."/>
            <person name="Muehling M."/>
            <person name="Daniel R."/>
        </authorList>
    </citation>
    <scope>NUCLEOTIDE SEQUENCE</scope>
</reference>
<feature type="transmembrane region" description="Helical" evidence="1">
    <location>
        <begin position="244"/>
        <end position="264"/>
    </location>
</feature>
<feature type="transmembrane region" description="Helical" evidence="1">
    <location>
        <begin position="198"/>
        <end position="215"/>
    </location>
</feature>
<sequence length="467" mass="54460">MKKSQLFLFLFLIIILLIFFNDKNFGYNYFAFVICILILNYNKFDFTNLISIIVLGHLIQFPIASLLANSQKIYASYIMSDSEFAETKYSMICLIIAMSSLFLGQYIFRRIFISLRMTDNKILIYKNIKTRTVIICFFFFIFYILLSILTHTYYHSSAGDVNYNASENLGFIGYFYYFGIISLVLQFFKYYESKSSKDVVLLYILLLVFEILMLPSGQRRFIILPIFVLFILFISLIRISFRTAIIFLIILPIAIFVLPILEYVRTDYRGMSMIEIFHNLGFIYNRIINPDGGGSPAFALLIRRLADFTSVGYVYDYIYILKNDLLGFWDLIEGPLYLLPTLIRPHISLSFAYDAQIMENIGFRTEINGSSPIMLIGDLLIRGGKVAIFFGFLSVGFLCEALNRKVNVRSGLLALIVWAFLMDYFSMIQTMTILKIFTLLTRHLFIFYIFSFFIKYINNYKNKKLAI</sequence>
<name>A0A1J5SZH9_9ZZZZ</name>
<evidence type="ECO:0000256" key="1">
    <source>
        <dbReference type="SAM" id="Phobius"/>
    </source>
</evidence>
<feature type="transmembrane region" description="Helical" evidence="1">
    <location>
        <begin position="221"/>
        <end position="237"/>
    </location>
</feature>
<feature type="transmembrane region" description="Helical" evidence="1">
    <location>
        <begin position="174"/>
        <end position="191"/>
    </location>
</feature>
<feature type="transmembrane region" description="Helical" evidence="1">
    <location>
        <begin position="133"/>
        <end position="154"/>
    </location>
</feature>
<organism evidence="2">
    <name type="scientific">mine drainage metagenome</name>
    <dbReference type="NCBI Taxonomy" id="410659"/>
    <lineage>
        <taxon>unclassified sequences</taxon>
        <taxon>metagenomes</taxon>
        <taxon>ecological metagenomes</taxon>
    </lineage>
</organism>
<evidence type="ECO:0000313" key="2">
    <source>
        <dbReference type="EMBL" id="OIR07012.1"/>
    </source>
</evidence>
<feature type="transmembrane region" description="Helical" evidence="1">
    <location>
        <begin position="411"/>
        <end position="427"/>
    </location>
</feature>
<dbReference type="Pfam" id="PF14296">
    <property type="entry name" value="O-ag_pol_Wzy"/>
    <property type="match status" value="1"/>
</dbReference>
<dbReference type="AlphaFoldDB" id="A0A1J5SZH9"/>
<dbReference type="EMBL" id="MLJW01000040">
    <property type="protein sequence ID" value="OIR07012.1"/>
    <property type="molecule type" value="Genomic_DNA"/>
</dbReference>
<protein>
    <recommendedName>
        <fullName evidence="3">O-antigen polysaccharide polymerase Wzy</fullName>
    </recommendedName>
</protein>
<proteinExistence type="predicted"/>
<comment type="caution">
    <text evidence="2">The sequence shown here is derived from an EMBL/GenBank/DDBJ whole genome shotgun (WGS) entry which is preliminary data.</text>
</comment>
<keyword evidence="1" id="KW-1133">Transmembrane helix</keyword>
<feature type="transmembrane region" description="Helical" evidence="1">
    <location>
        <begin position="433"/>
        <end position="454"/>
    </location>
</feature>